<evidence type="ECO:0000259" key="12">
    <source>
        <dbReference type="Pfam" id="PF07715"/>
    </source>
</evidence>
<keyword evidence="7 9" id="KW-0472">Membrane</keyword>
<evidence type="ECO:0000256" key="5">
    <source>
        <dbReference type="ARBA" id="ARBA00022729"/>
    </source>
</evidence>
<dbReference type="GO" id="GO:0015344">
    <property type="term" value="F:siderophore uptake transmembrane transporter activity"/>
    <property type="evidence" value="ECO:0007669"/>
    <property type="project" value="TreeGrafter"/>
</dbReference>
<proteinExistence type="inferred from homology"/>
<evidence type="ECO:0000256" key="10">
    <source>
        <dbReference type="RuleBase" id="RU003357"/>
    </source>
</evidence>
<sequence>MHLKLKKEKGRKDHMKTNIIFLSFLLSSVISLAETIIQLPESNIQSDYVEINKMKNLKNIIVIEKKEIQEKGYTNLSAVLQDIPNIHVGTTSWGEIDIRGQGEGHAAKNLQVLIDGAPITTLVNHPLQTNYDVVPVENIERIEIIPGGGSIIYGSGTAGGVINITTNLSRLHRPINIVEVSAGTGGEKYNLAFGHRVNKRLNVQLSYLRNNQNLYFKDTYRHSNYFTAGLHYQISDRQNLSLRYSTLTEDGKFVRNILYKKLKQEGKNYRPEKKKVTAGLDKDGHKIEKWMDGYSNAKRNMDSFNLSYRFRLGENSTYLIDAFYNKGHFSNMALSDQTMYHHTYGVKNKLDFFYAKNTAFDGSSLLIGLDSYQQDAKLEYDDYKSLSYKDKTYYTKPLSFKYKKKTNAFYLLNTLKYGDWESSQGIRRDYTYWHFDKVASKNEGKETSHRHNTNYEFSLAYKYRDTGRIYARYERGFTSPDGLEITDDFSKQDIKPTKGKDEIYDLYEIGWREYFGFTTLNLTAFYSFTDNEMSRNYVFNELGFGRKTINILKTKRKGIELSLSQKLGNLELKESYAYLKGKRTYNGKESQFLDPDDYVDWSNTGLPKVPKHSLSLEAKYHFSPKISVGLRYKYNGKYSNFSNLKQKEEEGYIKSHAVTDLSLHYQNEKGFHLYGGINNLFNEKYFEYTGSKMYTIIPAEERTFFVGAKYQF</sequence>
<evidence type="ECO:0000259" key="11">
    <source>
        <dbReference type="Pfam" id="PF00593"/>
    </source>
</evidence>
<protein>
    <submittedName>
        <fullName evidence="13">TonB-dependent receptor plug domain protein</fullName>
    </submittedName>
</protein>
<comment type="caution">
    <text evidence="13">The sequence shown here is derived from an EMBL/GenBank/DDBJ whole genome shotgun (WGS) entry which is preliminary data.</text>
</comment>
<dbReference type="InterPro" id="IPR037066">
    <property type="entry name" value="Plug_dom_sf"/>
</dbReference>
<keyword evidence="5" id="KW-0732">Signal</keyword>
<dbReference type="SUPFAM" id="SSF56935">
    <property type="entry name" value="Porins"/>
    <property type="match status" value="1"/>
</dbReference>
<dbReference type="InterPro" id="IPR036942">
    <property type="entry name" value="Beta-barrel_TonB_sf"/>
</dbReference>
<evidence type="ECO:0000256" key="1">
    <source>
        <dbReference type="ARBA" id="ARBA00004571"/>
    </source>
</evidence>
<dbReference type="AlphaFoldDB" id="A0AAN3VXK0"/>
<evidence type="ECO:0000256" key="8">
    <source>
        <dbReference type="ARBA" id="ARBA00023237"/>
    </source>
</evidence>
<evidence type="ECO:0000256" key="7">
    <source>
        <dbReference type="ARBA" id="ARBA00023136"/>
    </source>
</evidence>
<dbReference type="InterPro" id="IPR012910">
    <property type="entry name" value="Plug_dom"/>
</dbReference>
<dbReference type="Proteomes" id="UP000003120">
    <property type="component" value="Unassembled WGS sequence"/>
</dbReference>
<name>A0AAN3VXK0_9FUSO</name>
<dbReference type="Gene3D" id="2.170.130.10">
    <property type="entry name" value="TonB-dependent receptor, plug domain"/>
    <property type="match status" value="1"/>
</dbReference>
<dbReference type="PANTHER" id="PTHR30069">
    <property type="entry name" value="TONB-DEPENDENT OUTER MEMBRANE RECEPTOR"/>
    <property type="match status" value="1"/>
</dbReference>
<dbReference type="GO" id="GO:0044718">
    <property type="term" value="P:siderophore transmembrane transport"/>
    <property type="evidence" value="ECO:0007669"/>
    <property type="project" value="TreeGrafter"/>
</dbReference>
<evidence type="ECO:0000313" key="14">
    <source>
        <dbReference type="Proteomes" id="UP000003120"/>
    </source>
</evidence>
<evidence type="ECO:0000256" key="3">
    <source>
        <dbReference type="ARBA" id="ARBA00022452"/>
    </source>
</evidence>
<evidence type="ECO:0000313" key="13">
    <source>
        <dbReference type="EMBL" id="EJU18856.1"/>
    </source>
</evidence>
<keyword evidence="3 9" id="KW-1134">Transmembrane beta strand</keyword>
<comment type="subcellular location">
    <subcellularLocation>
        <location evidence="1 9">Cell outer membrane</location>
        <topology evidence="1 9">Multi-pass membrane protein</topology>
    </subcellularLocation>
</comment>
<dbReference type="GO" id="GO:0009279">
    <property type="term" value="C:cell outer membrane"/>
    <property type="evidence" value="ECO:0007669"/>
    <property type="project" value="UniProtKB-SubCell"/>
</dbReference>
<evidence type="ECO:0000256" key="2">
    <source>
        <dbReference type="ARBA" id="ARBA00022448"/>
    </source>
</evidence>
<dbReference type="EMBL" id="ALKK01000008">
    <property type="protein sequence ID" value="EJU18856.1"/>
    <property type="molecule type" value="Genomic_DNA"/>
</dbReference>
<dbReference type="Pfam" id="PF07715">
    <property type="entry name" value="Plug"/>
    <property type="match status" value="1"/>
</dbReference>
<evidence type="ECO:0000256" key="9">
    <source>
        <dbReference type="PROSITE-ProRule" id="PRU01360"/>
    </source>
</evidence>
<keyword evidence="8 9" id="KW-0998">Cell outer membrane</keyword>
<dbReference type="InterPro" id="IPR010917">
    <property type="entry name" value="TonB_rcpt_CS"/>
</dbReference>
<dbReference type="PANTHER" id="PTHR30069:SF27">
    <property type="entry name" value="BLL4766 PROTEIN"/>
    <property type="match status" value="1"/>
</dbReference>
<comment type="similarity">
    <text evidence="9 10">Belongs to the TonB-dependent receptor family.</text>
</comment>
<dbReference type="InterPro" id="IPR039426">
    <property type="entry name" value="TonB-dep_rcpt-like"/>
</dbReference>
<dbReference type="Pfam" id="PF00593">
    <property type="entry name" value="TonB_dep_Rec_b-barrel"/>
    <property type="match status" value="1"/>
</dbReference>
<keyword evidence="4 9" id="KW-0812">Transmembrane</keyword>
<keyword evidence="6 10" id="KW-0798">TonB box</keyword>
<accession>A0AAN3VXK0</accession>
<dbReference type="Gene3D" id="2.40.170.20">
    <property type="entry name" value="TonB-dependent receptor, beta-barrel domain"/>
    <property type="match status" value="1"/>
</dbReference>
<feature type="domain" description="TonB-dependent receptor-like beta-barrel" evidence="11">
    <location>
        <begin position="291"/>
        <end position="680"/>
    </location>
</feature>
<keyword evidence="2 9" id="KW-0813">Transport</keyword>
<feature type="domain" description="TonB-dependent receptor plug" evidence="12">
    <location>
        <begin position="54"/>
        <end position="161"/>
    </location>
</feature>
<dbReference type="PROSITE" id="PS52016">
    <property type="entry name" value="TONB_DEPENDENT_REC_3"/>
    <property type="match status" value="1"/>
</dbReference>
<gene>
    <name evidence="13" type="ORF">HMPREF1127_1507</name>
</gene>
<dbReference type="PROSITE" id="PS01156">
    <property type="entry name" value="TONB_DEPENDENT_REC_2"/>
    <property type="match status" value="1"/>
</dbReference>
<reference evidence="13 14" key="1">
    <citation type="submission" date="2012-07" db="EMBL/GenBank/DDBJ databases">
        <authorList>
            <person name="Durkin A.S."/>
            <person name="McCorrison J."/>
            <person name="Torralba M."/>
            <person name="Gillis M."/>
            <person name="Methe B."/>
            <person name="Sutton G."/>
            <person name="Nelson K.E."/>
        </authorList>
    </citation>
    <scope>NUCLEOTIDE SEQUENCE [LARGE SCALE GENOMIC DNA]</scope>
    <source>
        <strain evidence="13 14">Fnf 1007</strain>
    </source>
</reference>
<evidence type="ECO:0000256" key="4">
    <source>
        <dbReference type="ARBA" id="ARBA00022692"/>
    </source>
</evidence>
<organism evidence="13 14">
    <name type="scientific">Fusobacterium necrophorum subsp. funduliforme Fnf 1007</name>
    <dbReference type="NCBI Taxonomy" id="1161424"/>
    <lineage>
        <taxon>Bacteria</taxon>
        <taxon>Fusobacteriati</taxon>
        <taxon>Fusobacteriota</taxon>
        <taxon>Fusobacteriia</taxon>
        <taxon>Fusobacteriales</taxon>
        <taxon>Fusobacteriaceae</taxon>
        <taxon>Fusobacterium</taxon>
    </lineage>
</organism>
<keyword evidence="13" id="KW-0675">Receptor</keyword>
<dbReference type="InterPro" id="IPR000531">
    <property type="entry name" value="Beta-barrel_TonB"/>
</dbReference>
<evidence type="ECO:0000256" key="6">
    <source>
        <dbReference type="ARBA" id="ARBA00023077"/>
    </source>
</evidence>